<keyword evidence="1" id="KW-0472">Membrane</keyword>
<dbReference type="EMBL" id="JACRJB010000052">
    <property type="protein sequence ID" value="MBI5131289.1"/>
    <property type="molecule type" value="Genomic_DNA"/>
</dbReference>
<comment type="caution">
    <text evidence="2">The sequence shown here is derived from an EMBL/GenBank/DDBJ whole genome shotgun (WGS) entry which is preliminary data.</text>
</comment>
<dbReference type="InterPro" id="IPR013901">
    <property type="entry name" value="Anthrone_oxy"/>
</dbReference>
<dbReference type="Proteomes" id="UP000782519">
    <property type="component" value="Unassembled WGS sequence"/>
</dbReference>
<dbReference type="Pfam" id="PF08592">
    <property type="entry name" value="Anthrone_oxy"/>
    <property type="match status" value="1"/>
</dbReference>
<organism evidence="2 3">
    <name type="scientific">Rhodopseudomonas palustris</name>
    <dbReference type="NCBI Taxonomy" id="1076"/>
    <lineage>
        <taxon>Bacteria</taxon>
        <taxon>Pseudomonadati</taxon>
        <taxon>Pseudomonadota</taxon>
        <taxon>Alphaproteobacteria</taxon>
        <taxon>Hyphomicrobiales</taxon>
        <taxon>Nitrobacteraceae</taxon>
        <taxon>Rhodopseudomonas</taxon>
    </lineage>
</organism>
<evidence type="ECO:0000313" key="2">
    <source>
        <dbReference type="EMBL" id="MBI5131289.1"/>
    </source>
</evidence>
<keyword evidence="1" id="KW-0812">Transmembrane</keyword>
<protein>
    <submittedName>
        <fullName evidence="2">DUF1772 domain-containing protein</fullName>
    </submittedName>
</protein>
<keyword evidence="1" id="KW-1133">Transmembrane helix</keyword>
<feature type="transmembrane region" description="Helical" evidence="1">
    <location>
        <begin position="142"/>
        <end position="161"/>
    </location>
</feature>
<feature type="transmembrane region" description="Helical" evidence="1">
    <location>
        <begin position="57"/>
        <end position="79"/>
    </location>
</feature>
<name>A0A933RZY6_RHOPL</name>
<proteinExistence type="predicted"/>
<accession>A0A933RZY6</accession>
<evidence type="ECO:0000313" key="3">
    <source>
        <dbReference type="Proteomes" id="UP000782519"/>
    </source>
</evidence>
<dbReference type="AlphaFoldDB" id="A0A933RZY6"/>
<reference evidence="2" key="1">
    <citation type="submission" date="2020-07" db="EMBL/GenBank/DDBJ databases">
        <title>Huge and variable diversity of episymbiotic CPR bacteria and DPANN archaea in groundwater ecosystems.</title>
        <authorList>
            <person name="He C.Y."/>
            <person name="Keren R."/>
            <person name="Whittaker M."/>
            <person name="Farag I.F."/>
            <person name="Doudna J."/>
            <person name="Cate J.H.D."/>
            <person name="Banfield J.F."/>
        </authorList>
    </citation>
    <scope>NUCLEOTIDE SEQUENCE</scope>
    <source>
        <strain evidence="2">NC_groundwater_1818_Pr3_B-0.1um_66_35</strain>
    </source>
</reference>
<sequence>MMPALVTALLWFGAIGCGLMAGVYFTFSAFVMTALARLPPASGIAAMNAINADIVRSLFLPLFFGTTLAAAALAALGVLQWGEPGAAAMAAGGAIYVLGMFVVTVARNVPLNNALAATDPASAAAAEPWATYVRDWTWWNHLRTVASTAACGLFVAGLIGFRISRGL</sequence>
<gene>
    <name evidence="2" type="ORF">HZA66_17775</name>
</gene>
<feature type="transmembrane region" description="Helical" evidence="1">
    <location>
        <begin position="86"/>
        <end position="106"/>
    </location>
</feature>
<evidence type="ECO:0000256" key="1">
    <source>
        <dbReference type="SAM" id="Phobius"/>
    </source>
</evidence>